<keyword evidence="1" id="KW-0677">Repeat</keyword>
<comment type="caution">
    <text evidence="3">The sequence shown here is derived from an EMBL/GenBank/DDBJ whole genome shotgun (WGS) entry which is preliminary data.</text>
</comment>
<dbReference type="GO" id="GO:0005524">
    <property type="term" value="F:ATP binding"/>
    <property type="evidence" value="ECO:0007669"/>
    <property type="project" value="UniProtKB-KW"/>
</dbReference>
<dbReference type="PANTHER" id="PTHR47016">
    <property type="entry name" value="ATP-DEPENDENT CLP PROTEASE ATP-BINDING SUBUNIT CLPT1, CHLOROPLASTIC"/>
    <property type="match status" value="1"/>
</dbReference>
<dbReference type="SUPFAM" id="SSF81923">
    <property type="entry name" value="Double Clp-N motif"/>
    <property type="match status" value="1"/>
</dbReference>
<dbReference type="Proteomes" id="UP000295444">
    <property type="component" value="Unassembled WGS sequence"/>
</dbReference>
<evidence type="ECO:0000256" key="1">
    <source>
        <dbReference type="PROSITE-ProRule" id="PRU01251"/>
    </source>
</evidence>
<sequence length="247" mass="25711">MTPTRVINGVMPKINVYLPEELAEAVKAAELPVSAICQRALEQSVKRATAIRATVLGDLDTDDPTAGLTHFTERARTALKLAITAARGAGATTVGTEHLLHGLISEGSNLALRILRTEELDPALVQRTLDLPEPGAHDGPQASRFGADAANALELTAVEAMALGHNYVGCEHLLLGIVAEPDGAGGRVLRELGLDARSARKAVAAALSGYAHLRAQAPDPTAAVSAALTAALAPVVARIERLEQRLG</sequence>
<keyword evidence="3" id="KW-0547">Nucleotide-binding</keyword>
<gene>
    <name evidence="3" type="ORF">EV186_105357</name>
</gene>
<reference evidence="3 4" key="1">
    <citation type="submission" date="2019-03" db="EMBL/GenBank/DDBJ databases">
        <title>Genomic Encyclopedia of Type Strains, Phase IV (KMG-IV): sequencing the most valuable type-strain genomes for metagenomic binning, comparative biology and taxonomic classification.</title>
        <authorList>
            <person name="Goeker M."/>
        </authorList>
    </citation>
    <scope>NUCLEOTIDE SEQUENCE [LARGE SCALE GENOMIC DNA]</scope>
    <source>
        <strain evidence="3 4">DSM 45361</strain>
    </source>
</reference>
<organism evidence="3 4">
    <name type="scientific">Labedaea rhizosphaerae</name>
    <dbReference type="NCBI Taxonomy" id="598644"/>
    <lineage>
        <taxon>Bacteria</taxon>
        <taxon>Bacillati</taxon>
        <taxon>Actinomycetota</taxon>
        <taxon>Actinomycetes</taxon>
        <taxon>Pseudonocardiales</taxon>
        <taxon>Pseudonocardiaceae</taxon>
        <taxon>Labedaea</taxon>
    </lineage>
</organism>
<dbReference type="EMBL" id="SNXZ01000005">
    <property type="protein sequence ID" value="TDP95125.1"/>
    <property type="molecule type" value="Genomic_DNA"/>
</dbReference>
<dbReference type="PANTHER" id="PTHR47016:SF5">
    <property type="entry name" value="CLP DOMAIN SUPERFAMILY PROTEIN"/>
    <property type="match status" value="1"/>
</dbReference>
<keyword evidence="3" id="KW-0067">ATP-binding</keyword>
<accession>A0A4R6S8F3</accession>
<protein>
    <submittedName>
        <fullName evidence="3">ATP-dependent Clp protease ATP-binding subunit ClpC</fullName>
    </submittedName>
</protein>
<evidence type="ECO:0000313" key="4">
    <source>
        <dbReference type="Proteomes" id="UP000295444"/>
    </source>
</evidence>
<name>A0A4R6S8F3_LABRH</name>
<dbReference type="GO" id="GO:0006508">
    <property type="term" value="P:proteolysis"/>
    <property type="evidence" value="ECO:0007669"/>
    <property type="project" value="UniProtKB-KW"/>
</dbReference>
<dbReference type="InterPro" id="IPR044217">
    <property type="entry name" value="CLPT1/2"/>
</dbReference>
<keyword evidence="3" id="KW-0378">Hydrolase</keyword>
<keyword evidence="3" id="KW-0645">Protease</keyword>
<dbReference type="AlphaFoldDB" id="A0A4R6S8F3"/>
<proteinExistence type="predicted"/>
<evidence type="ECO:0000259" key="2">
    <source>
        <dbReference type="PROSITE" id="PS51903"/>
    </source>
</evidence>
<dbReference type="Gene3D" id="1.10.1780.10">
    <property type="entry name" value="Clp, N-terminal domain"/>
    <property type="match status" value="1"/>
</dbReference>
<dbReference type="InterPro" id="IPR004176">
    <property type="entry name" value="Clp_R_N"/>
</dbReference>
<keyword evidence="4" id="KW-1185">Reference proteome</keyword>
<dbReference type="GO" id="GO:0008233">
    <property type="term" value="F:peptidase activity"/>
    <property type="evidence" value="ECO:0007669"/>
    <property type="project" value="UniProtKB-KW"/>
</dbReference>
<dbReference type="InterPro" id="IPR036628">
    <property type="entry name" value="Clp_N_dom_sf"/>
</dbReference>
<dbReference type="Pfam" id="PF02861">
    <property type="entry name" value="Clp_N"/>
    <property type="match status" value="2"/>
</dbReference>
<dbReference type="PROSITE" id="PS51903">
    <property type="entry name" value="CLP_R"/>
    <property type="match status" value="1"/>
</dbReference>
<feature type="domain" description="Clp R" evidence="2">
    <location>
        <begin position="68"/>
        <end position="209"/>
    </location>
</feature>
<evidence type="ECO:0000313" key="3">
    <source>
        <dbReference type="EMBL" id="TDP95125.1"/>
    </source>
</evidence>